<dbReference type="Gene3D" id="3.30.360.10">
    <property type="entry name" value="Dihydrodipicolinate Reductase, domain 2"/>
    <property type="match status" value="1"/>
</dbReference>
<dbReference type="GO" id="GO:0009086">
    <property type="term" value="P:methionine biosynthetic process"/>
    <property type="evidence" value="ECO:0007669"/>
    <property type="project" value="UniProtKB-KW"/>
</dbReference>
<evidence type="ECO:0000256" key="3">
    <source>
        <dbReference type="ARBA" id="ARBA00006753"/>
    </source>
</evidence>
<reference evidence="18 19" key="1">
    <citation type="submission" date="2018-07" db="EMBL/GenBank/DDBJ databases">
        <title>Genomic Encyclopedia of Type Strains, Phase IV (KMG-IV): sequencing the most valuable type-strain genomes for metagenomic binning, comparative biology and taxonomic classification.</title>
        <authorList>
            <person name="Goeker M."/>
        </authorList>
    </citation>
    <scope>NUCLEOTIDE SEQUENCE [LARGE SCALE GENOMIC DNA]</scope>
    <source>
        <strain evidence="18 19">DSM 27016</strain>
    </source>
</reference>
<dbReference type="PANTHER" id="PTHR43331:SF1">
    <property type="entry name" value="HOMOSERINE DEHYDROGENASE"/>
    <property type="match status" value="1"/>
</dbReference>
<feature type="binding site" evidence="13">
    <location>
        <position position="114"/>
    </location>
    <ligand>
        <name>NADPH</name>
        <dbReference type="ChEBI" id="CHEBI:57783"/>
    </ligand>
</feature>
<dbReference type="Gene3D" id="3.30.70.260">
    <property type="match status" value="1"/>
</dbReference>
<feature type="domain" description="Aspartate/homoserine dehydrogenase NAD-binding" evidence="17">
    <location>
        <begin position="22"/>
        <end position="138"/>
    </location>
</feature>
<evidence type="ECO:0000256" key="8">
    <source>
        <dbReference type="ARBA" id="ARBA00023002"/>
    </source>
</evidence>
<dbReference type="PROSITE" id="PS01042">
    <property type="entry name" value="HOMOSER_DHGENASE"/>
    <property type="match status" value="1"/>
</dbReference>
<dbReference type="GO" id="GO:0050661">
    <property type="term" value="F:NADP binding"/>
    <property type="evidence" value="ECO:0007669"/>
    <property type="project" value="InterPro"/>
</dbReference>
<dbReference type="EMBL" id="QPJT01000020">
    <property type="protein sequence ID" value="RCX12734.1"/>
    <property type="molecule type" value="Genomic_DNA"/>
</dbReference>
<dbReference type="UniPathway" id="UPA00050">
    <property type="reaction ID" value="UER00063"/>
</dbReference>
<comment type="catalytic activity">
    <reaction evidence="11">
        <text>L-homoserine + NADP(+) = L-aspartate 4-semialdehyde + NADPH + H(+)</text>
        <dbReference type="Rhea" id="RHEA:15761"/>
        <dbReference type="ChEBI" id="CHEBI:15378"/>
        <dbReference type="ChEBI" id="CHEBI:57476"/>
        <dbReference type="ChEBI" id="CHEBI:57783"/>
        <dbReference type="ChEBI" id="CHEBI:58349"/>
        <dbReference type="ChEBI" id="CHEBI:537519"/>
        <dbReference type="EC" id="1.1.1.3"/>
    </reaction>
    <physiologicalReaction direction="right-to-left" evidence="11">
        <dbReference type="Rhea" id="RHEA:15763"/>
    </physiologicalReaction>
</comment>
<protein>
    <recommendedName>
        <fullName evidence="5 14">Homoserine dehydrogenase</fullName>
        <ecNumber evidence="4 14">1.1.1.3</ecNumber>
    </recommendedName>
</protein>
<evidence type="ECO:0000256" key="13">
    <source>
        <dbReference type="PIRSR" id="PIRSR000098-2"/>
    </source>
</evidence>
<dbReference type="GO" id="GO:0009088">
    <property type="term" value="P:threonine biosynthetic process"/>
    <property type="evidence" value="ECO:0007669"/>
    <property type="project" value="UniProtKB-UniPathway"/>
</dbReference>
<evidence type="ECO:0000313" key="18">
    <source>
        <dbReference type="EMBL" id="RCX12734.1"/>
    </source>
</evidence>
<evidence type="ECO:0000256" key="10">
    <source>
        <dbReference type="ARBA" id="ARBA00023167"/>
    </source>
</evidence>
<dbReference type="GO" id="GO:0004412">
    <property type="term" value="F:homoserine dehydrogenase activity"/>
    <property type="evidence" value="ECO:0007669"/>
    <property type="project" value="UniProtKB-EC"/>
</dbReference>
<keyword evidence="6 14" id="KW-0028">Amino-acid biosynthesis</keyword>
<dbReference type="UniPathway" id="UPA00051">
    <property type="reaction ID" value="UER00465"/>
</dbReference>
<evidence type="ECO:0000256" key="6">
    <source>
        <dbReference type="ARBA" id="ARBA00022605"/>
    </source>
</evidence>
<dbReference type="Pfam" id="PF03447">
    <property type="entry name" value="NAD_binding_3"/>
    <property type="match status" value="1"/>
</dbReference>
<feature type="active site" description="Proton donor" evidence="12">
    <location>
        <position position="214"/>
    </location>
</feature>
<keyword evidence="8 14" id="KW-0560">Oxidoreductase</keyword>
<proteinExistence type="inferred from homology"/>
<dbReference type="PIRSF" id="PIRSF000098">
    <property type="entry name" value="Homoser_dehydrog"/>
    <property type="match status" value="1"/>
</dbReference>
<keyword evidence="19" id="KW-1185">Reference proteome</keyword>
<dbReference type="InterPro" id="IPR016204">
    <property type="entry name" value="HDH"/>
</dbReference>
<dbReference type="EC" id="1.1.1.3" evidence="4 14"/>
<evidence type="ECO:0000256" key="1">
    <source>
        <dbReference type="ARBA" id="ARBA00005056"/>
    </source>
</evidence>
<feature type="binding site" evidence="13">
    <location>
        <position position="199"/>
    </location>
    <ligand>
        <name>L-homoserine</name>
        <dbReference type="ChEBI" id="CHEBI:57476"/>
    </ligand>
</feature>
<keyword evidence="7 14" id="KW-0791">Threonine biosynthesis</keyword>
<dbReference type="NCBIfam" id="NF004976">
    <property type="entry name" value="PRK06349.1"/>
    <property type="match status" value="1"/>
</dbReference>
<evidence type="ECO:0000256" key="11">
    <source>
        <dbReference type="ARBA" id="ARBA00048841"/>
    </source>
</evidence>
<comment type="pathway">
    <text evidence="2 14">Amino-acid biosynthesis; L-methionine biosynthesis via de novo pathway; L-homoserine from L-aspartate: step 3/3.</text>
</comment>
<evidence type="ECO:0000256" key="9">
    <source>
        <dbReference type="ARBA" id="ARBA00023053"/>
    </source>
</evidence>
<gene>
    <name evidence="18" type="ORF">DFR58_12033</name>
</gene>
<dbReference type="InterPro" id="IPR001342">
    <property type="entry name" value="HDH_cat"/>
</dbReference>
<evidence type="ECO:0000256" key="5">
    <source>
        <dbReference type="ARBA" id="ARBA00013376"/>
    </source>
</evidence>
<dbReference type="AlphaFoldDB" id="A0A369AZ55"/>
<dbReference type="SUPFAM" id="SSF51735">
    <property type="entry name" value="NAD(P)-binding Rossmann-fold domains"/>
    <property type="match status" value="1"/>
</dbReference>
<dbReference type="FunFam" id="3.30.360.10:FF:000005">
    <property type="entry name" value="Homoserine dehydrogenase"/>
    <property type="match status" value="1"/>
</dbReference>
<organism evidence="18 19">
    <name type="scientific">Anaerobacterium chartisolvens</name>
    <dbReference type="NCBI Taxonomy" id="1297424"/>
    <lineage>
        <taxon>Bacteria</taxon>
        <taxon>Bacillati</taxon>
        <taxon>Bacillota</taxon>
        <taxon>Clostridia</taxon>
        <taxon>Eubacteriales</taxon>
        <taxon>Oscillospiraceae</taxon>
        <taxon>Anaerobacterium</taxon>
    </lineage>
</organism>
<dbReference type="InterPro" id="IPR036291">
    <property type="entry name" value="NAD(P)-bd_dom_sf"/>
</dbReference>
<comment type="similarity">
    <text evidence="3 15">Belongs to the homoserine dehydrogenase family.</text>
</comment>
<name>A0A369AZ55_9FIRM</name>
<evidence type="ECO:0000313" key="19">
    <source>
        <dbReference type="Proteomes" id="UP000253034"/>
    </source>
</evidence>
<feature type="binding site" evidence="13">
    <location>
        <begin position="21"/>
        <end position="28"/>
    </location>
    <ligand>
        <name>NADP(+)</name>
        <dbReference type="ChEBI" id="CHEBI:58349"/>
    </ligand>
</feature>
<evidence type="ECO:0000256" key="7">
    <source>
        <dbReference type="ARBA" id="ARBA00022697"/>
    </source>
</evidence>
<dbReference type="SUPFAM" id="SSF55347">
    <property type="entry name" value="Glyceraldehyde-3-phosphate dehydrogenase-like, C-terminal domain"/>
    <property type="match status" value="1"/>
</dbReference>
<comment type="caution">
    <text evidence="18">The sequence shown here is derived from an EMBL/GenBank/DDBJ whole genome shotgun (WGS) entry which is preliminary data.</text>
</comment>
<evidence type="ECO:0000256" key="15">
    <source>
        <dbReference type="RuleBase" id="RU004171"/>
    </source>
</evidence>
<dbReference type="Gene3D" id="3.40.50.720">
    <property type="entry name" value="NAD(P)-binding Rossmann-like Domain"/>
    <property type="match status" value="1"/>
</dbReference>
<evidence type="ECO:0000256" key="14">
    <source>
        <dbReference type="RuleBase" id="RU000579"/>
    </source>
</evidence>
<evidence type="ECO:0000256" key="4">
    <source>
        <dbReference type="ARBA" id="ARBA00013213"/>
    </source>
</evidence>
<dbReference type="PANTHER" id="PTHR43331">
    <property type="entry name" value="HOMOSERINE DEHYDROGENASE"/>
    <property type="match status" value="1"/>
</dbReference>
<dbReference type="InterPro" id="IPR019811">
    <property type="entry name" value="HDH_CS"/>
</dbReference>
<sequence>MGYLQENRGGLEKNMVYIAILGYGTVGSGVLEVIRKNCPGIAVRAGEKIEVKKILDIRDFPESPDKDLLTKNADEVFEDSEISIIVETIGGSRIAYEFTKRALKMGKHVVTSNKEIVAAYGPELLELAAQNGVSYLFEASVGGGIPIIRPLSGCLAANEINAITGILNGTTNYILTQMKREGKDFSEALKEAQQKGYAEADPTADIEGHDACRKIAILSSIAYNEFIDYRQIHTEGISSISLADMQYAEAMDSTVKLIGLSVKTGDKIFARVSPAIVSKKNPISNVDDVFNAIVVKGNAVGETMFYGRGAGKLPTASAVAADVIDIVKHRGVCRSHTWTVGPGDNMIDHRDFECRYFIRLKTGGSHEAESAVEDIFKRVAWVRPAVPFENEIGFVTGVYTERQLEKLLKEAEASEGIEKTLSIIRLLDDGQ</sequence>
<evidence type="ECO:0000256" key="2">
    <source>
        <dbReference type="ARBA" id="ARBA00005062"/>
    </source>
</evidence>
<keyword evidence="13 14" id="KW-0521">NADP</keyword>
<dbReference type="Pfam" id="PF00742">
    <property type="entry name" value="Homoserine_dh"/>
    <property type="match status" value="1"/>
</dbReference>
<feature type="domain" description="Homoserine dehydrogenase catalytic" evidence="16">
    <location>
        <begin position="146"/>
        <end position="324"/>
    </location>
</feature>
<dbReference type="InterPro" id="IPR005106">
    <property type="entry name" value="Asp/hSer_DH_NAD-bd"/>
</dbReference>
<dbReference type="Proteomes" id="UP000253034">
    <property type="component" value="Unassembled WGS sequence"/>
</dbReference>
<keyword evidence="9" id="KW-0915">Sodium</keyword>
<accession>A0A369AZ55</accession>
<evidence type="ECO:0000259" key="16">
    <source>
        <dbReference type="Pfam" id="PF00742"/>
    </source>
</evidence>
<evidence type="ECO:0000259" key="17">
    <source>
        <dbReference type="Pfam" id="PF03447"/>
    </source>
</evidence>
<keyword evidence="10 14" id="KW-0486">Methionine biosynthesis</keyword>
<comment type="pathway">
    <text evidence="1 14">Amino-acid biosynthesis; L-threonine biosynthesis; L-threonine from L-aspartate: step 3/5.</text>
</comment>
<evidence type="ECO:0000256" key="12">
    <source>
        <dbReference type="PIRSR" id="PIRSR000098-1"/>
    </source>
</evidence>